<reference evidence="1" key="1">
    <citation type="submission" date="2022-06" db="EMBL/GenBank/DDBJ databases">
        <title>Novel species in genus nocardia.</title>
        <authorList>
            <person name="Li F."/>
        </authorList>
    </citation>
    <scope>NUCLEOTIDE SEQUENCE</scope>
    <source>
        <strain evidence="1">CDC141</strain>
    </source>
</reference>
<accession>A0A9X2IXQ0</accession>
<evidence type="ECO:0000313" key="1">
    <source>
        <dbReference type="EMBL" id="MCM6776257.1"/>
    </source>
</evidence>
<comment type="caution">
    <text evidence="1">The sequence shown here is derived from an EMBL/GenBank/DDBJ whole genome shotgun (WGS) entry which is preliminary data.</text>
</comment>
<dbReference type="Proteomes" id="UP001139157">
    <property type="component" value="Unassembled WGS sequence"/>
</dbReference>
<dbReference type="EMBL" id="JAMRXG010000009">
    <property type="protein sequence ID" value="MCM6776257.1"/>
    <property type="molecule type" value="Genomic_DNA"/>
</dbReference>
<gene>
    <name evidence="1" type="ORF">NDR86_22485</name>
</gene>
<proteinExistence type="predicted"/>
<sequence length="139" mass="15474">MNGYRLVIFMGTRINHLRLRRVVVAELEREQALAHEAAKALFVAVGDCPSGVDGYVRGWCAAHLARSDWRVFEADWARYGRAAGPIRNRAMCRAYSDADTAVGLPSSWDRALSKGTWDCLDAADELGLPTRVIGPEVWR</sequence>
<organism evidence="1 2">
    <name type="scientific">Nocardia pulmonis</name>
    <dbReference type="NCBI Taxonomy" id="2951408"/>
    <lineage>
        <taxon>Bacteria</taxon>
        <taxon>Bacillati</taxon>
        <taxon>Actinomycetota</taxon>
        <taxon>Actinomycetes</taxon>
        <taxon>Mycobacteriales</taxon>
        <taxon>Nocardiaceae</taxon>
        <taxon>Nocardia</taxon>
    </lineage>
</organism>
<dbReference type="AlphaFoldDB" id="A0A9X2IXQ0"/>
<evidence type="ECO:0008006" key="3">
    <source>
        <dbReference type="Google" id="ProtNLM"/>
    </source>
</evidence>
<keyword evidence="2" id="KW-1185">Reference proteome</keyword>
<dbReference type="RefSeq" id="WP_251914556.1">
    <property type="nucleotide sequence ID" value="NZ_JAMRXG010000009.1"/>
</dbReference>
<name>A0A9X2IXQ0_9NOCA</name>
<evidence type="ECO:0000313" key="2">
    <source>
        <dbReference type="Proteomes" id="UP001139157"/>
    </source>
</evidence>
<protein>
    <recommendedName>
        <fullName evidence="3">DUF2493 domain-containing protein</fullName>
    </recommendedName>
</protein>